<dbReference type="InterPro" id="IPR016036">
    <property type="entry name" value="Malonyl_transacylase_ACP-bd"/>
</dbReference>
<dbReference type="InterPro" id="IPR013968">
    <property type="entry name" value="PKS_KR"/>
</dbReference>
<evidence type="ECO:0000256" key="1">
    <source>
        <dbReference type="ARBA" id="ARBA00022450"/>
    </source>
</evidence>
<evidence type="ECO:0000259" key="9">
    <source>
        <dbReference type="PROSITE" id="PS52019"/>
    </source>
</evidence>
<keyword evidence="1" id="KW-0596">Phosphopantetheine</keyword>
<dbReference type="GO" id="GO:0050111">
    <property type="term" value="F:mycocerosate synthase activity"/>
    <property type="evidence" value="ECO:0007669"/>
    <property type="project" value="UniProtKB-EC"/>
</dbReference>
<dbReference type="FunFam" id="3.40.366.10:FF:000002">
    <property type="entry name" value="Probable polyketide synthase 2"/>
    <property type="match status" value="1"/>
</dbReference>
<dbReference type="Pfam" id="PF00550">
    <property type="entry name" value="PP-binding"/>
    <property type="match status" value="1"/>
</dbReference>
<reference evidence="10 11" key="1">
    <citation type="journal article" date="2014" name="BMC Genomics">
        <title>Architecture and functions of a multipartite genome of the methylotrophic bacterium Paracoccus aminophilus JCM 7686, containing primary and secondary chromids.</title>
        <authorList>
            <person name="Dziewit L."/>
            <person name="Czarnecki J."/>
            <person name="Wibberg D."/>
            <person name="Radlinska M."/>
            <person name="Mrozek P."/>
            <person name="Szymczak M."/>
            <person name="Schluter A."/>
            <person name="Puhler A."/>
            <person name="Bartosik D."/>
        </authorList>
    </citation>
    <scope>NUCLEOTIDE SEQUENCE [LARGE SCALE GENOMIC DNA]</scope>
    <source>
        <strain evidence="10">JCM 7686</strain>
    </source>
</reference>
<dbReference type="InterPro" id="IPR009081">
    <property type="entry name" value="PP-bd_ACP"/>
</dbReference>
<gene>
    <name evidence="10" type="ORF">JCM7686_1865</name>
</gene>
<dbReference type="EMBL" id="CP006650">
    <property type="protein sequence ID" value="AGT08966.1"/>
    <property type="molecule type" value="Genomic_DNA"/>
</dbReference>
<dbReference type="PROSITE" id="PS52004">
    <property type="entry name" value="KS3_2"/>
    <property type="match status" value="1"/>
</dbReference>
<dbReference type="InterPro" id="IPR016039">
    <property type="entry name" value="Thiolase-like"/>
</dbReference>
<dbReference type="Gene3D" id="3.40.47.10">
    <property type="match status" value="1"/>
</dbReference>
<dbReference type="Gene3D" id="3.40.366.10">
    <property type="entry name" value="Malonyl-Coenzyme A Acyl Carrier Protein, domain 2"/>
    <property type="match status" value="1"/>
</dbReference>
<evidence type="ECO:0000313" key="10">
    <source>
        <dbReference type="EMBL" id="AGT08966.1"/>
    </source>
</evidence>
<dbReference type="Pfam" id="PF00109">
    <property type="entry name" value="ketoacyl-synt"/>
    <property type="match status" value="1"/>
</dbReference>
<dbReference type="InterPro" id="IPR049551">
    <property type="entry name" value="PKS_DH_C"/>
</dbReference>
<dbReference type="InterPro" id="IPR014043">
    <property type="entry name" value="Acyl_transferase_dom"/>
</dbReference>
<dbReference type="SMART" id="SM00823">
    <property type="entry name" value="PKS_PP"/>
    <property type="match status" value="1"/>
</dbReference>
<dbReference type="Proteomes" id="UP000015480">
    <property type="component" value="Chromosome"/>
</dbReference>
<dbReference type="SUPFAM" id="SSF47336">
    <property type="entry name" value="ACP-like"/>
    <property type="match status" value="1"/>
</dbReference>
<dbReference type="Pfam" id="PF02801">
    <property type="entry name" value="Ketoacyl-synt_C"/>
    <property type="match status" value="1"/>
</dbReference>
<dbReference type="FunFam" id="3.40.47.10:FF:000019">
    <property type="entry name" value="Polyketide synthase type I"/>
    <property type="match status" value="1"/>
</dbReference>
<dbReference type="InterPro" id="IPR020841">
    <property type="entry name" value="PKS_Beta-ketoAc_synthase_dom"/>
</dbReference>
<proteinExistence type="predicted"/>
<feature type="region of interest" description="N-terminal hotdog fold" evidence="5">
    <location>
        <begin position="907"/>
        <end position="1035"/>
    </location>
</feature>
<dbReference type="InterPro" id="IPR001227">
    <property type="entry name" value="Ac_transferase_dom_sf"/>
</dbReference>
<dbReference type="Pfam" id="PF16197">
    <property type="entry name" value="KAsynt_C_assoc"/>
    <property type="match status" value="1"/>
</dbReference>
<dbReference type="PANTHER" id="PTHR43775:SF37">
    <property type="entry name" value="SI:DKEY-61P9.11"/>
    <property type="match status" value="1"/>
</dbReference>
<protein>
    <submittedName>
        <fullName evidence="10">Polyketide synthase</fullName>
        <ecNumber evidence="10">2.3.1.111</ecNumber>
    </submittedName>
</protein>
<dbReference type="KEGG" id="pami:JCM7686_1865"/>
<dbReference type="Pfam" id="PF21089">
    <property type="entry name" value="PKS_DH_N"/>
    <property type="match status" value="1"/>
</dbReference>
<dbReference type="Gene3D" id="3.40.50.720">
    <property type="entry name" value="NAD(P)-binding Rossmann-like Domain"/>
    <property type="match status" value="2"/>
</dbReference>
<dbReference type="SMART" id="SM00825">
    <property type="entry name" value="PKS_KS"/>
    <property type="match status" value="1"/>
</dbReference>
<evidence type="ECO:0000256" key="2">
    <source>
        <dbReference type="ARBA" id="ARBA00022553"/>
    </source>
</evidence>
<dbReference type="CDD" id="cd00833">
    <property type="entry name" value="PKS"/>
    <property type="match status" value="1"/>
</dbReference>
<dbReference type="Pfam" id="PF14765">
    <property type="entry name" value="PS-DH"/>
    <property type="match status" value="1"/>
</dbReference>
<dbReference type="GO" id="GO:0004315">
    <property type="term" value="F:3-oxoacyl-[acyl-carrier-protein] synthase activity"/>
    <property type="evidence" value="ECO:0007669"/>
    <property type="project" value="InterPro"/>
</dbReference>
<dbReference type="SUPFAM" id="SSF55048">
    <property type="entry name" value="Probable ACP-binding domain of malonyl-CoA ACP transacylase"/>
    <property type="match status" value="1"/>
</dbReference>
<dbReference type="InterPro" id="IPR020807">
    <property type="entry name" value="PKS_DH"/>
</dbReference>
<dbReference type="GO" id="GO:0005737">
    <property type="term" value="C:cytoplasm"/>
    <property type="evidence" value="ECO:0007669"/>
    <property type="project" value="TreeGrafter"/>
</dbReference>
<feature type="region of interest" description="Disordered" evidence="6">
    <location>
        <begin position="1"/>
        <end position="21"/>
    </location>
</feature>
<dbReference type="PROSITE" id="PS50075">
    <property type="entry name" value="CARRIER"/>
    <property type="match status" value="1"/>
</dbReference>
<dbReference type="InterPro" id="IPR050091">
    <property type="entry name" value="PKS_NRPS_Biosynth_Enz"/>
</dbReference>
<keyword evidence="11" id="KW-1185">Reference proteome</keyword>
<dbReference type="InterPro" id="IPR036291">
    <property type="entry name" value="NAD(P)-bd_dom_sf"/>
</dbReference>
<dbReference type="SMART" id="SM00826">
    <property type="entry name" value="PKS_DH"/>
    <property type="match status" value="1"/>
</dbReference>
<dbReference type="InterPro" id="IPR049900">
    <property type="entry name" value="PKS_mFAS_DH"/>
</dbReference>
<dbReference type="PANTHER" id="PTHR43775">
    <property type="entry name" value="FATTY ACID SYNTHASE"/>
    <property type="match status" value="1"/>
</dbReference>
<keyword evidence="3 10" id="KW-0808">Transferase</keyword>
<dbReference type="EC" id="2.3.1.111" evidence="10"/>
<evidence type="ECO:0000256" key="4">
    <source>
        <dbReference type="ARBA" id="ARBA00054155"/>
    </source>
</evidence>
<feature type="region of interest" description="C-terminal hotdog fold" evidence="5">
    <location>
        <begin position="1049"/>
        <end position="1190"/>
    </location>
</feature>
<dbReference type="InterPro" id="IPR042104">
    <property type="entry name" value="PKS_dehydratase_sf"/>
</dbReference>
<dbReference type="Pfam" id="PF08659">
    <property type="entry name" value="KR"/>
    <property type="match status" value="1"/>
</dbReference>
<organism evidence="10 11">
    <name type="scientific">Paracoccus aminophilus JCM 7686</name>
    <dbReference type="NCBI Taxonomy" id="1367847"/>
    <lineage>
        <taxon>Bacteria</taxon>
        <taxon>Pseudomonadati</taxon>
        <taxon>Pseudomonadota</taxon>
        <taxon>Alphaproteobacteria</taxon>
        <taxon>Rhodobacterales</taxon>
        <taxon>Paracoccaceae</taxon>
        <taxon>Paracoccus</taxon>
    </lineage>
</organism>
<evidence type="ECO:0000259" key="8">
    <source>
        <dbReference type="PROSITE" id="PS52004"/>
    </source>
</evidence>
<dbReference type="Gene3D" id="3.10.129.110">
    <property type="entry name" value="Polyketide synthase dehydratase"/>
    <property type="match status" value="1"/>
</dbReference>
<name>S5YUS4_PARAH</name>
<dbReference type="PROSITE" id="PS52019">
    <property type="entry name" value="PKS_MFAS_DH"/>
    <property type="match status" value="1"/>
</dbReference>
<dbReference type="InterPro" id="IPR018201">
    <property type="entry name" value="Ketoacyl_synth_AS"/>
</dbReference>
<feature type="active site" description="Proton acceptor; for dehydratase activity" evidence="5">
    <location>
        <position position="945"/>
    </location>
</feature>
<evidence type="ECO:0000256" key="3">
    <source>
        <dbReference type="ARBA" id="ARBA00022679"/>
    </source>
</evidence>
<evidence type="ECO:0000256" key="6">
    <source>
        <dbReference type="SAM" id="MobiDB-lite"/>
    </source>
</evidence>
<dbReference type="PATRIC" id="fig|1367847.3.peg.1851"/>
<dbReference type="SMART" id="SM00827">
    <property type="entry name" value="PKS_AT"/>
    <property type="match status" value="1"/>
</dbReference>
<comment type="function">
    <text evidence="4">Involved in production of the polyketide antibiotic thailandamide.</text>
</comment>
<dbReference type="InterPro" id="IPR049552">
    <property type="entry name" value="PKS_DH_N"/>
</dbReference>
<dbReference type="SUPFAM" id="SSF51735">
    <property type="entry name" value="NAD(P)-binding Rossmann-fold domains"/>
    <property type="match status" value="2"/>
</dbReference>
<dbReference type="SUPFAM" id="SSF53901">
    <property type="entry name" value="Thiolase-like"/>
    <property type="match status" value="1"/>
</dbReference>
<dbReference type="GO" id="GO:0071770">
    <property type="term" value="P:DIM/DIP cell wall layer assembly"/>
    <property type="evidence" value="ECO:0007669"/>
    <property type="project" value="TreeGrafter"/>
</dbReference>
<dbReference type="InterPro" id="IPR016035">
    <property type="entry name" value="Acyl_Trfase/lysoPLipase"/>
</dbReference>
<dbReference type="InterPro" id="IPR057326">
    <property type="entry name" value="KR_dom"/>
</dbReference>
<dbReference type="GO" id="GO:0005886">
    <property type="term" value="C:plasma membrane"/>
    <property type="evidence" value="ECO:0007669"/>
    <property type="project" value="TreeGrafter"/>
</dbReference>
<dbReference type="Gene3D" id="3.30.70.3290">
    <property type="match status" value="1"/>
</dbReference>
<evidence type="ECO:0000313" key="11">
    <source>
        <dbReference type="Proteomes" id="UP000015480"/>
    </source>
</evidence>
<feature type="active site" description="Proton donor; for dehydratase activity" evidence="5">
    <location>
        <position position="1108"/>
    </location>
</feature>
<dbReference type="STRING" id="1367847.JCM7686_1865"/>
<dbReference type="InterPro" id="IPR014030">
    <property type="entry name" value="Ketoacyl_synth_N"/>
</dbReference>
<dbReference type="InterPro" id="IPR020806">
    <property type="entry name" value="PKS_PP-bd"/>
</dbReference>
<dbReference type="PROSITE" id="PS00606">
    <property type="entry name" value="KS3_1"/>
    <property type="match status" value="1"/>
</dbReference>
<dbReference type="InterPro" id="IPR036736">
    <property type="entry name" value="ACP-like_sf"/>
</dbReference>
<accession>S5YUS4</accession>
<feature type="domain" description="Ketosynthase family 3 (KS3)" evidence="8">
    <location>
        <begin position="22"/>
        <end position="449"/>
    </location>
</feature>
<keyword evidence="2" id="KW-0597">Phosphoprotein</keyword>
<dbReference type="Gene3D" id="1.10.1200.10">
    <property type="entry name" value="ACP-like"/>
    <property type="match status" value="1"/>
</dbReference>
<dbReference type="SUPFAM" id="SSF52151">
    <property type="entry name" value="FabD/lysophospholipase-like"/>
    <property type="match status" value="1"/>
</dbReference>
<dbReference type="SMART" id="SM00822">
    <property type="entry name" value="PKS_KR"/>
    <property type="match status" value="1"/>
</dbReference>
<evidence type="ECO:0000256" key="5">
    <source>
        <dbReference type="PROSITE-ProRule" id="PRU01363"/>
    </source>
</evidence>
<dbReference type="HOGENOM" id="CLU_000022_35_2_5"/>
<keyword evidence="10" id="KW-0012">Acyltransferase</keyword>
<feature type="region of interest" description="Disordered" evidence="6">
    <location>
        <begin position="1992"/>
        <end position="2012"/>
    </location>
</feature>
<dbReference type="GO" id="GO:0006633">
    <property type="term" value="P:fatty acid biosynthetic process"/>
    <property type="evidence" value="ECO:0007669"/>
    <property type="project" value="InterPro"/>
</dbReference>
<feature type="domain" description="Carrier" evidence="7">
    <location>
        <begin position="1916"/>
        <end position="1990"/>
    </location>
</feature>
<feature type="domain" description="PKS/mFAS DH" evidence="9">
    <location>
        <begin position="907"/>
        <end position="1190"/>
    </location>
</feature>
<evidence type="ECO:0000259" key="7">
    <source>
        <dbReference type="PROSITE" id="PS50075"/>
    </source>
</evidence>
<dbReference type="GO" id="GO:0004312">
    <property type="term" value="F:fatty acid synthase activity"/>
    <property type="evidence" value="ECO:0007669"/>
    <property type="project" value="TreeGrafter"/>
</dbReference>
<dbReference type="eggNOG" id="COG3321">
    <property type="taxonomic scope" value="Bacteria"/>
</dbReference>
<dbReference type="GO" id="GO:0031177">
    <property type="term" value="F:phosphopantetheine binding"/>
    <property type="evidence" value="ECO:0007669"/>
    <property type="project" value="InterPro"/>
</dbReference>
<dbReference type="InterPro" id="IPR032821">
    <property type="entry name" value="PKS_assoc"/>
</dbReference>
<sequence length="2043" mass="218727">MCDFEENPIEREDTARPKSTATEPLAIVGMGCRFPGGVESPEDFWTLMAEGRDGIVEIPADRLDLQKFYDVRPEAPGKIYVRHGGFLNQPIDAFDAEYFGMSPREAAYLDPQQRLLLEVAHEALEDAGIPAETIAGSNTGVFIGGFMVDGMLTQFSPLGRHQIGQHTAVSSTLTILSNRLSYLLDLHGPSFTLDTACSSSLVAMHQACQAIRSGECDLALIGGVNVIFRPETLIAMCKGGFLSRDGRSKSFDARADGYGRGEGAGVVVVKRLSAALADGDRIHAVIRGSGVNQDGRTDGITVPNGEAQADLIRQVLERNDCAPETVTYVEAHGTGTAVGDPIELKALASVFGMPDQPRLVGSVKANIGHLEAAAGIAAVIKTALCLRRGQVPPVANLDQVNPALQLDDWGLSLPRELQPFPTRADGQPGRAAINSFGYGGTNAHLILECATEAEPLNDTTHDRAQILALSARSADALKALAEASIARLEGMSAQDFTDYCFSAAARRSAYEHRLAVVANNAEAAQTSLRNFLEGRGDPALIQGQTSRKDASPAFVFTGMGPQWWAMGRELYQQEPIFRDFADRVDAIFTKLAGWSVLAEMLKPQDQSIVTRTHVAQPANFIVQGGLFHLLQSWGVEPGALVGHSVGEVSSAYAAGVLGLEDAVRVSWLRSKLQATKAGEGGMLAVGLGALDVLPYLSGREDLVSIGADNGPRTITLAGDVDALAEIADELTDDGVFNRKLQVETAYHSPIMDPLLAPLDEGLRDLQPQVPVIPLYSTVTSLPAEGDDYGSAYWCRNIRDSVRFSETVQELVNDGFECFLEVGPHPVLSSALRECLTDANVDGVLAATLRREQPEVIQILRGIANLYVQGVRIDWQRFNADRPHRFVALPSYPWQRRQLWNESAIARDDRLGRADEARLLGRRLAVPQPLWRSEFNRNRLAYILEHQVEDSVVMPGAAYCEIALQLAEELGDGRALHLSNLRFDQALIVAEGDEIAMMTRFDPDTRIFSIHSTATIEAESWTRHAEGRMSQIEPAETVKFDLAALSKRCDRRMSPAAHYEAMTARGLQYGPAFQSVTGIATSGEREVLAQITAQGVDVSEAILYPTLLDGCFQALISALPTDGKPATYVPTRIKDFTVHQRPGASFTCYGKVTAWEGLTMTADLWLLADDGSVLAELRGITARRLGAEDRGLPASIDANALMVRFECVEQLLADAAVRSNPAPLSPIAILSGGSALGASLSEALEAKGLDVHLIAHDAFAADGFRQIVDLRGLEALASDPTGQRRAEASLGLLHAIPQDGVTRCLTVVARHDPEAPQSATLGNAAQFGLLRVAANEYADLDLRMIQIGGEALPALLAEIMAQSDEDDIVLTDDTRVVRRLNRVDSAALGQEASARRPGGPIPEAQAEIEVLAATSEAPVDVLGLVTSGQLSGKRILARLPSDTAPQRFVRLPQAGLLELPTLALEDEAQLGLLPLSLAHSILKLADLQPSTKLGLLVTDPRMAGALASVGEMIGARVAMITSRHDIPVEGFDMICVDTMSELTELLLEHLIDFGTAVHIGRPLGPLQAPTKNRRDLFIAALDLLNRAPARLCQSLDEIVAAVQARELTAGLKPELRRFAEGQGEVAKAAAVSTSVAAPQINGTGAYLVTGGFGGFGFEIAKWLARNGAGHVILAGRKGIDTEGALDMIAELRRLGASTMAMTMDVGDEASVATGMRLIAGQDQPLRGVFHAAGVLDDAPVYLLTPEQLDRVMKPKALGAWNLHQATRELPLDCFVVISSIAALLGSPGQGAYVAANSFLDALVQHRRRQGLPGIGINLGALAEVGMAAKHEGVEKHFARVGVGSLRPEEAIGMLGYILRENPVNMAAASMDYALWGNTYAKWAGSPRYRHLMPERAEDGGDGAGLSLAALSPDERRQKVTATLTELVASILRLPADGVDTGKSLLAMGVDSLMAMELQLGIDRQLGLKIPTLELMKGIALRALCTTIAERLAGDPTDDAPQPAAAPAPAPRKQDIGELLSRLDTLSAEEIEQAIAEFGTLEGSN</sequence>
<dbReference type="Pfam" id="PF00698">
    <property type="entry name" value="Acyl_transf_1"/>
    <property type="match status" value="1"/>
</dbReference>
<dbReference type="InterPro" id="IPR014031">
    <property type="entry name" value="Ketoacyl_synth_C"/>
</dbReference>